<organism evidence="2 3">
    <name type="scientific">Candidatus Parabacteroides intestinigallinarum</name>
    <dbReference type="NCBI Taxonomy" id="2838722"/>
    <lineage>
        <taxon>Bacteria</taxon>
        <taxon>Pseudomonadati</taxon>
        <taxon>Bacteroidota</taxon>
        <taxon>Bacteroidia</taxon>
        <taxon>Bacteroidales</taxon>
        <taxon>Tannerellaceae</taxon>
        <taxon>Parabacteroides</taxon>
    </lineage>
</organism>
<dbReference type="InterPro" id="IPR035093">
    <property type="entry name" value="RelE/ParE_toxin_dom_sf"/>
</dbReference>
<accession>A0A9D1XPP8</accession>
<dbReference type="Proteomes" id="UP000823847">
    <property type="component" value="Unassembled WGS sequence"/>
</dbReference>
<dbReference type="AlphaFoldDB" id="A0A9D1XPP8"/>
<proteinExistence type="predicted"/>
<protein>
    <submittedName>
        <fullName evidence="2">Type II toxin-antitoxin system RelE/ParE family toxin</fullName>
    </submittedName>
</protein>
<reference evidence="2" key="2">
    <citation type="submission" date="2021-04" db="EMBL/GenBank/DDBJ databases">
        <authorList>
            <person name="Gilroy R."/>
        </authorList>
    </citation>
    <scope>NUCLEOTIDE SEQUENCE</scope>
    <source>
        <strain evidence="2">ChiHecec2B26-12326</strain>
    </source>
</reference>
<dbReference type="InterPro" id="IPR007712">
    <property type="entry name" value="RelE/ParE_toxin"/>
</dbReference>
<evidence type="ECO:0000313" key="3">
    <source>
        <dbReference type="Proteomes" id="UP000823847"/>
    </source>
</evidence>
<reference evidence="2" key="1">
    <citation type="journal article" date="2021" name="PeerJ">
        <title>Extensive microbial diversity within the chicken gut microbiome revealed by metagenomics and culture.</title>
        <authorList>
            <person name="Gilroy R."/>
            <person name="Ravi A."/>
            <person name="Getino M."/>
            <person name="Pursley I."/>
            <person name="Horton D.L."/>
            <person name="Alikhan N.F."/>
            <person name="Baker D."/>
            <person name="Gharbi K."/>
            <person name="Hall N."/>
            <person name="Watson M."/>
            <person name="Adriaenssens E.M."/>
            <person name="Foster-Nyarko E."/>
            <person name="Jarju S."/>
            <person name="Secka A."/>
            <person name="Antonio M."/>
            <person name="Oren A."/>
            <person name="Chaudhuri R.R."/>
            <person name="La Ragione R."/>
            <person name="Hildebrand F."/>
            <person name="Pallen M.J."/>
        </authorList>
    </citation>
    <scope>NUCLEOTIDE SEQUENCE</scope>
    <source>
        <strain evidence="2">ChiHecec2B26-12326</strain>
    </source>
</reference>
<dbReference type="Pfam" id="PF05016">
    <property type="entry name" value="ParE_toxin"/>
    <property type="match status" value="1"/>
</dbReference>
<name>A0A9D1XPP8_9BACT</name>
<sequence length="105" mass="12223">MEIVWTAYSIESLYALLSFVGARWGEDKAREVRAQIKKDVSLLRIYPKMGACQPEGPVDVRVLVIKKKNKVYYTIKENKVYILVVWDVRQDPENLAVLLNQILER</sequence>
<evidence type="ECO:0000313" key="2">
    <source>
        <dbReference type="EMBL" id="HIX85199.1"/>
    </source>
</evidence>
<dbReference type="Gene3D" id="3.30.2310.20">
    <property type="entry name" value="RelE-like"/>
    <property type="match status" value="1"/>
</dbReference>
<gene>
    <name evidence="2" type="ORF">H9848_01120</name>
</gene>
<keyword evidence="1" id="KW-1277">Toxin-antitoxin system</keyword>
<dbReference type="EMBL" id="DXEN01000007">
    <property type="protein sequence ID" value="HIX85199.1"/>
    <property type="molecule type" value="Genomic_DNA"/>
</dbReference>
<comment type="caution">
    <text evidence="2">The sequence shown here is derived from an EMBL/GenBank/DDBJ whole genome shotgun (WGS) entry which is preliminary data.</text>
</comment>
<evidence type="ECO:0000256" key="1">
    <source>
        <dbReference type="ARBA" id="ARBA00022649"/>
    </source>
</evidence>